<evidence type="ECO:0000313" key="2">
    <source>
        <dbReference type="EMBL" id="WQJ53294.1"/>
    </source>
</evidence>
<evidence type="ECO:0000313" key="3">
    <source>
        <dbReference type="Proteomes" id="UP001358193"/>
    </source>
</evidence>
<dbReference type="EMBL" id="OR769223">
    <property type="protein sequence ID" value="WQJ53294.1"/>
    <property type="molecule type" value="Genomic_DNA"/>
</dbReference>
<dbReference type="InterPro" id="IPR007694">
    <property type="entry name" value="DNA_helicase_DnaB-like_C"/>
</dbReference>
<dbReference type="PANTHER" id="PTHR30153:SF2">
    <property type="entry name" value="REPLICATIVE DNA HELICASE"/>
    <property type="match status" value="1"/>
</dbReference>
<organism evidence="2 3">
    <name type="scientific">phage Lak_Megaphage_Sonny</name>
    <dbReference type="NCBI Taxonomy" id="3109229"/>
    <lineage>
        <taxon>Viruses</taxon>
        <taxon>Duplodnaviria</taxon>
        <taxon>Heunggongvirae</taxon>
        <taxon>Uroviricota</taxon>
        <taxon>Caudoviricetes</taxon>
        <taxon>Caudoviricetes code 15 clade</taxon>
    </lineage>
</organism>
<dbReference type="Proteomes" id="UP001358193">
    <property type="component" value="Segment"/>
</dbReference>
<name>A0ABZ0Z2N1_9CAUD</name>
<dbReference type="Pfam" id="PF03796">
    <property type="entry name" value="DnaB_C"/>
    <property type="match status" value="1"/>
</dbReference>
<proteinExistence type="predicted"/>
<accession>A0ABZ0Z2N1</accession>
<dbReference type="SUPFAM" id="SSF52540">
    <property type="entry name" value="P-loop containing nucleoside triphosphate hydrolases"/>
    <property type="match status" value="1"/>
</dbReference>
<evidence type="ECO:0000259" key="1">
    <source>
        <dbReference type="Pfam" id="PF03796"/>
    </source>
</evidence>
<dbReference type="InterPro" id="IPR027417">
    <property type="entry name" value="P-loop_NTPase"/>
</dbReference>
<feature type="domain" description="SF4 helicase" evidence="1">
    <location>
        <begin position="173"/>
        <end position="394"/>
    </location>
</feature>
<sequence length="507" mass="57764">MNNHIYLEIMIFFYLLKNPDLIKNYKKSFFTEPTINSIFDITKDFVSEYKDEPTDEQVIKLLTVEGKADDTQVNSIKTLWNSKGELEKYEDKWLKQICVGWGKWRSFYTSLENTIAYVQQMPQNVSYTEYEYYISKASNIFNGGTTFNVLNNEGYDFFDMANHIMKLEDTHTSGYKFMDMCLNGGFTKKGLYVIMGAPKVGKSQWLCNLAANSVKQGYDTIYITLEMSYQKVNQRIGSNLFNIPIDQYKKVILDSNYMAQAVRNFHNGLLKPAGRFYVEEFPTSSASASDIENFVLKKEAELSVKLNIPNFKFKNVFIDYLNIMRDQRGGSGDNTYTKIKNIAEDVRAMGQRNEWAVISLTQVNGNGYESTNLTMSDVSESKGLTATVDALFGIIQTTIMKASNVYYLQSIALRDSGMMGDKKKYIFDPHHLRITEDDSEDIILSTVDIPAIYRSATANELSKAKNNNFSKNNDKNVQIQIQPQAVVSAEAVAQSISTFDNKDALFL</sequence>
<protein>
    <submittedName>
        <fullName evidence="2">DnaB-like replicative helicase</fullName>
    </submittedName>
</protein>
<dbReference type="Gene3D" id="3.40.50.300">
    <property type="entry name" value="P-loop containing nucleotide triphosphate hydrolases"/>
    <property type="match status" value="1"/>
</dbReference>
<reference evidence="2 3" key="1">
    <citation type="submission" date="2023-11" db="EMBL/GenBank/DDBJ databases">
        <authorList>
            <person name="Cook R."/>
            <person name="Crisci M."/>
            <person name="Pye H."/>
            <person name="Adriaenssens E."/>
            <person name="Santini J."/>
        </authorList>
    </citation>
    <scope>NUCLEOTIDE SEQUENCE [LARGE SCALE GENOMIC DNA]</scope>
    <source>
        <strain evidence="2">Lak_Megaphage_Sonny</strain>
    </source>
</reference>
<keyword evidence="3" id="KW-1185">Reference proteome</keyword>
<dbReference type="PANTHER" id="PTHR30153">
    <property type="entry name" value="REPLICATIVE DNA HELICASE DNAB"/>
    <property type="match status" value="1"/>
</dbReference>